<comment type="caution">
    <text evidence="4">The sequence shown here is derived from an EMBL/GenBank/DDBJ whole genome shotgun (WGS) entry which is preliminary data.</text>
</comment>
<dbReference type="PANTHER" id="PTHR48100">
    <property type="entry name" value="BROAD-SPECIFICITY PHOSPHATASE YOR283W-RELATED"/>
    <property type="match status" value="1"/>
</dbReference>
<evidence type="ECO:0000313" key="4">
    <source>
        <dbReference type="EMBL" id="TMQ54596.1"/>
    </source>
</evidence>
<feature type="region of interest" description="Disordered" evidence="3">
    <location>
        <begin position="1"/>
        <end position="63"/>
    </location>
</feature>
<organism evidence="4 5">
    <name type="scientific">Eiseniibacteriota bacterium</name>
    <dbReference type="NCBI Taxonomy" id="2212470"/>
    <lineage>
        <taxon>Bacteria</taxon>
        <taxon>Candidatus Eiseniibacteriota</taxon>
    </lineage>
</organism>
<dbReference type="InterPro" id="IPR029033">
    <property type="entry name" value="His_PPase_superfam"/>
</dbReference>
<protein>
    <submittedName>
        <fullName evidence="4">Histidine phosphatase family protein</fullName>
    </submittedName>
</protein>
<keyword evidence="2" id="KW-0413">Isomerase</keyword>
<reference evidence="4 5" key="1">
    <citation type="journal article" date="2019" name="Nat. Microbiol.">
        <title>Mediterranean grassland soil C-N compound turnover is dependent on rainfall and depth, and is mediated by genomically divergent microorganisms.</title>
        <authorList>
            <person name="Diamond S."/>
            <person name="Andeer P.F."/>
            <person name="Li Z."/>
            <person name="Crits-Christoph A."/>
            <person name="Burstein D."/>
            <person name="Anantharaman K."/>
            <person name="Lane K.R."/>
            <person name="Thomas B.C."/>
            <person name="Pan C."/>
            <person name="Northen T.R."/>
            <person name="Banfield J.F."/>
        </authorList>
    </citation>
    <scope>NUCLEOTIDE SEQUENCE [LARGE SCALE GENOMIC DNA]</scope>
    <source>
        <strain evidence="4">WS_4</strain>
    </source>
</reference>
<dbReference type="Proteomes" id="UP000319829">
    <property type="component" value="Unassembled WGS sequence"/>
</dbReference>
<accession>A0A538ST91</accession>
<dbReference type="AlphaFoldDB" id="A0A538ST91"/>
<keyword evidence="1" id="KW-0324">Glycolysis</keyword>
<gene>
    <name evidence="4" type="ORF">E6K74_05585</name>
</gene>
<dbReference type="SMART" id="SM00855">
    <property type="entry name" value="PGAM"/>
    <property type="match status" value="1"/>
</dbReference>
<sequence>MASSHSWRSASRRFERNENEPGTLTEPKVQRNPGTLRTYLARHGETESNRSRRYAGRNKDRLTPEGRQQILNLARVLGGENIASIWTSPIVRAVESAGLISQELGIPLEEDPRLAEMLMGPWEGLTETEVERTYPLEYDLWNTAPHCLDMKGRETLSRLVLRVMAVVEDASRRSHPVLLMTHVAPIRVATLSVLGLDLNLYKRLVVPNAGCLVVDRARADAYRMPGLTAIRDELNRAEIRDPC</sequence>
<evidence type="ECO:0000256" key="1">
    <source>
        <dbReference type="ARBA" id="ARBA00023152"/>
    </source>
</evidence>
<evidence type="ECO:0000313" key="5">
    <source>
        <dbReference type="Proteomes" id="UP000319829"/>
    </source>
</evidence>
<evidence type="ECO:0000256" key="2">
    <source>
        <dbReference type="ARBA" id="ARBA00023235"/>
    </source>
</evidence>
<dbReference type="SUPFAM" id="SSF53254">
    <property type="entry name" value="Phosphoglycerate mutase-like"/>
    <property type="match status" value="1"/>
</dbReference>
<dbReference type="GO" id="GO:0005737">
    <property type="term" value="C:cytoplasm"/>
    <property type="evidence" value="ECO:0007669"/>
    <property type="project" value="TreeGrafter"/>
</dbReference>
<dbReference type="InterPro" id="IPR001345">
    <property type="entry name" value="PG/BPGM_mutase_AS"/>
</dbReference>
<proteinExistence type="predicted"/>
<dbReference type="Gene3D" id="3.40.50.1240">
    <property type="entry name" value="Phosphoglycerate mutase-like"/>
    <property type="match status" value="1"/>
</dbReference>
<dbReference type="InterPro" id="IPR013078">
    <property type="entry name" value="His_Pase_superF_clade-1"/>
</dbReference>
<dbReference type="InterPro" id="IPR050275">
    <property type="entry name" value="PGM_Phosphatase"/>
</dbReference>
<dbReference type="EMBL" id="VBOU01000063">
    <property type="protein sequence ID" value="TMQ54596.1"/>
    <property type="molecule type" value="Genomic_DNA"/>
</dbReference>
<dbReference type="CDD" id="cd07067">
    <property type="entry name" value="HP_PGM_like"/>
    <property type="match status" value="1"/>
</dbReference>
<dbReference type="GO" id="GO:0016791">
    <property type="term" value="F:phosphatase activity"/>
    <property type="evidence" value="ECO:0007669"/>
    <property type="project" value="TreeGrafter"/>
</dbReference>
<name>A0A538ST91_UNCEI</name>
<dbReference type="PANTHER" id="PTHR48100:SF1">
    <property type="entry name" value="HISTIDINE PHOSPHATASE FAMILY PROTEIN-RELATED"/>
    <property type="match status" value="1"/>
</dbReference>
<dbReference type="PROSITE" id="PS00175">
    <property type="entry name" value="PG_MUTASE"/>
    <property type="match status" value="1"/>
</dbReference>
<evidence type="ECO:0000256" key="3">
    <source>
        <dbReference type="SAM" id="MobiDB-lite"/>
    </source>
</evidence>
<dbReference type="Pfam" id="PF00300">
    <property type="entry name" value="His_Phos_1"/>
    <property type="match status" value="1"/>
</dbReference>